<name>A0AAE1TWJ5_9EUCA</name>
<dbReference type="Proteomes" id="UP001292094">
    <property type="component" value="Unassembled WGS sequence"/>
</dbReference>
<dbReference type="AlphaFoldDB" id="A0AAE1TWJ5"/>
<organism evidence="1 2">
    <name type="scientific">Petrolisthes manimaculis</name>
    <dbReference type="NCBI Taxonomy" id="1843537"/>
    <lineage>
        <taxon>Eukaryota</taxon>
        <taxon>Metazoa</taxon>
        <taxon>Ecdysozoa</taxon>
        <taxon>Arthropoda</taxon>
        <taxon>Crustacea</taxon>
        <taxon>Multicrustacea</taxon>
        <taxon>Malacostraca</taxon>
        <taxon>Eumalacostraca</taxon>
        <taxon>Eucarida</taxon>
        <taxon>Decapoda</taxon>
        <taxon>Pleocyemata</taxon>
        <taxon>Anomura</taxon>
        <taxon>Galatheoidea</taxon>
        <taxon>Porcellanidae</taxon>
        <taxon>Petrolisthes</taxon>
    </lineage>
</organism>
<protein>
    <submittedName>
        <fullName evidence="1">Uncharacterized protein</fullName>
    </submittedName>
</protein>
<gene>
    <name evidence="1" type="ORF">Pmani_026537</name>
</gene>
<reference evidence="1" key="1">
    <citation type="submission" date="2023-11" db="EMBL/GenBank/DDBJ databases">
        <title>Genome assemblies of two species of porcelain crab, Petrolisthes cinctipes and Petrolisthes manimaculis (Anomura: Porcellanidae).</title>
        <authorList>
            <person name="Angst P."/>
        </authorList>
    </citation>
    <scope>NUCLEOTIDE SEQUENCE</scope>
    <source>
        <strain evidence="1">PB745_02</strain>
        <tissue evidence="1">Gill</tissue>
    </source>
</reference>
<comment type="caution">
    <text evidence="1">The sequence shown here is derived from an EMBL/GenBank/DDBJ whole genome shotgun (WGS) entry which is preliminary data.</text>
</comment>
<keyword evidence="2" id="KW-1185">Reference proteome</keyword>
<evidence type="ECO:0000313" key="1">
    <source>
        <dbReference type="EMBL" id="KAK4301308.1"/>
    </source>
</evidence>
<accession>A0AAE1TWJ5</accession>
<dbReference type="EMBL" id="JAWZYT010002894">
    <property type="protein sequence ID" value="KAK4301308.1"/>
    <property type="molecule type" value="Genomic_DNA"/>
</dbReference>
<evidence type="ECO:0000313" key="2">
    <source>
        <dbReference type="Proteomes" id="UP001292094"/>
    </source>
</evidence>
<sequence length="76" mass="7806">MSSSPRSFVGVYCGRDSHNDAVRSCEICVSLPRPQPPAALAPAVSTLFLFVLPALPSAVEVWGTAACLSSSGSSPV</sequence>
<proteinExistence type="predicted"/>